<dbReference type="AlphaFoldDB" id="A0AA86N0M7"/>
<dbReference type="RefSeq" id="WP_289269119.1">
    <property type="nucleotide sequence ID" value="NZ_OX365700.1"/>
</dbReference>
<dbReference type="SUPFAM" id="SSF57783">
    <property type="entry name" value="Zinc beta-ribbon"/>
    <property type="match status" value="1"/>
</dbReference>
<dbReference type="GO" id="GO:0003677">
    <property type="term" value="F:DNA binding"/>
    <property type="evidence" value="ECO:0007669"/>
    <property type="project" value="InterPro"/>
</dbReference>
<sequence length="153" mass="16910">MTLADLLPRLDAVRARGNGRWSARCPAHADRTPSLSISEGERGLLLKCFAGCSLDEICAALVLRVADLYYDRRPDPAALAEARRRREAREHKDRAAGCHAETLRDAEQVILAARGLDIARWSNEQLDQAMGAIAAAHAVLSEEGDYYERVRTL</sequence>
<organism evidence="1 2">
    <name type="scientific">Nitrospira tepida</name>
    <dbReference type="NCBI Taxonomy" id="2973512"/>
    <lineage>
        <taxon>Bacteria</taxon>
        <taxon>Pseudomonadati</taxon>
        <taxon>Nitrospirota</taxon>
        <taxon>Nitrospiria</taxon>
        <taxon>Nitrospirales</taxon>
        <taxon>Nitrospiraceae</taxon>
        <taxon>Nitrospira</taxon>
    </lineage>
</organism>
<dbReference type="InterPro" id="IPR036977">
    <property type="entry name" value="DNA_primase_Znf_CHC2"/>
</dbReference>
<dbReference type="Gene3D" id="3.90.580.10">
    <property type="entry name" value="Zinc finger, CHC2-type domain"/>
    <property type="match status" value="1"/>
</dbReference>
<proteinExistence type="predicted"/>
<evidence type="ECO:0008006" key="3">
    <source>
        <dbReference type="Google" id="ProtNLM"/>
    </source>
</evidence>
<accession>A0AA86N0M7</accession>
<dbReference type="GO" id="GO:0006260">
    <property type="term" value="P:DNA replication"/>
    <property type="evidence" value="ECO:0007669"/>
    <property type="project" value="InterPro"/>
</dbReference>
<keyword evidence="2" id="KW-1185">Reference proteome</keyword>
<reference evidence="1" key="1">
    <citation type="submission" date="2022-10" db="EMBL/GenBank/DDBJ databases">
        <authorList>
            <person name="Koch H."/>
        </authorList>
    </citation>
    <scope>NUCLEOTIDE SEQUENCE</scope>
    <source>
        <strain evidence="1">DNF</strain>
    </source>
</reference>
<dbReference type="GO" id="GO:0008270">
    <property type="term" value="F:zinc ion binding"/>
    <property type="evidence" value="ECO:0007669"/>
    <property type="project" value="InterPro"/>
</dbReference>
<evidence type="ECO:0000313" key="2">
    <source>
        <dbReference type="Proteomes" id="UP001179121"/>
    </source>
</evidence>
<gene>
    <name evidence="1" type="ORF">DNFV4_02820</name>
</gene>
<dbReference type="KEGG" id="nti:DNFV4_02820"/>
<dbReference type="Proteomes" id="UP001179121">
    <property type="component" value="Chromosome"/>
</dbReference>
<name>A0AA86N0M7_9BACT</name>
<protein>
    <recommendedName>
        <fullName evidence="3">DNA primase</fullName>
    </recommendedName>
</protein>
<dbReference type="EMBL" id="OX365700">
    <property type="protein sequence ID" value="CAI4032390.1"/>
    <property type="molecule type" value="Genomic_DNA"/>
</dbReference>
<evidence type="ECO:0000313" key="1">
    <source>
        <dbReference type="EMBL" id="CAI4032390.1"/>
    </source>
</evidence>